<feature type="compositionally biased region" description="Polar residues" evidence="1">
    <location>
        <begin position="432"/>
        <end position="442"/>
    </location>
</feature>
<feature type="compositionally biased region" description="Low complexity" evidence="1">
    <location>
        <begin position="584"/>
        <end position="603"/>
    </location>
</feature>
<dbReference type="Proteomes" id="UP000504637">
    <property type="component" value="Unplaced"/>
</dbReference>
<feature type="compositionally biased region" description="Low complexity" evidence="1">
    <location>
        <begin position="404"/>
        <end position="418"/>
    </location>
</feature>
<evidence type="ECO:0000313" key="3">
    <source>
        <dbReference type="Proteomes" id="UP000504637"/>
    </source>
</evidence>
<dbReference type="AlphaFoldDB" id="A0A6J3M9C2"/>
<keyword evidence="2" id="KW-1133">Transmembrane helix</keyword>
<feature type="region of interest" description="Disordered" evidence="1">
    <location>
        <begin position="138"/>
        <end position="191"/>
    </location>
</feature>
<dbReference type="GeneID" id="54357362"/>
<keyword evidence="3" id="KW-1185">Reference proteome</keyword>
<reference evidence="4" key="3">
    <citation type="submission" date="2025-08" db="UniProtKB">
        <authorList>
            <consortium name="RefSeq"/>
        </authorList>
    </citation>
    <scope>IDENTIFICATION</scope>
    <source>
        <strain evidence="4">CBS 342.82</strain>
    </source>
</reference>
<dbReference type="RefSeq" id="XP_033460448.1">
    <property type="nucleotide sequence ID" value="XM_033599563.1"/>
</dbReference>
<dbReference type="OrthoDB" id="5421784at2759"/>
<evidence type="ECO:0000256" key="1">
    <source>
        <dbReference type="SAM" id="MobiDB-lite"/>
    </source>
</evidence>
<evidence type="ECO:0000313" key="4">
    <source>
        <dbReference type="RefSeq" id="XP_033460448.1"/>
    </source>
</evidence>
<feature type="region of interest" description="Disordered" evidence="1">
    <location>
        <begin position="403"/>
        <end position="449"/>
    </location>
</feature>
<feature type="compositionally biased region" description="Low complexity" evidence="1">
    <location>
        <begin position="138"/>
        <end position="178"/>
    </location>
</feature>
<evidence type="ECO:0000256" key="2">
    <source>
        <dbReference type="SAM" id="Phobius"/>
    </source>
</evidence>
<protein>
    <submittedName>
        <fullName evidence="4">Uncharacterized protein</fullName>
    </submittedName>
</protein>
<organism evidence="4">
    <name type="scientific">Dissoconium aciculare CBS 342.82</name>
    <dbReference type="NCBI Taxonomy" id="1314786"/>
    <lineage>
        <taxon>Eukaryota</taxon>
        <taxon>Fungi</taxon>
        <taxon>Dikarya</taxon>
        <taxon>Ascomycota</taxon>
        <taxon>Pezizomycotina</taxon>
        <taxon>Dothideomycetes</taxon>
        <taxon>Dothideomycetidae</taxon>
        <taxon>Mycosphaerellales</taxon>
        <taxon>Dissoconiaceae</taxon>
        <taxon>Dissoconium</taxon>
    </lineage>
</organism>
<proteinExistence type="predicted"/>
<feature type="transmembrane region" description="Helical" evidence="2">
    <location>
        <begin position="313"/>
        <end position="335"/>
    </location>
</feature>
<gene>
    <name evidence="4" type="ORF">K489DRAFT_195575</name>
</gene>
<feature type="region of interest" description="Disordered" evidence="1">
    <location>
        <begin position="346"/>
        <end position="377"/>
    </location>
</feature>
<keyword evidence="2" id="KW-0472">Membrane</keyword>
<feature type="compositionally biased region" description="Polar residues" evidence="1">
    <location>
        <begin position="179"/>
        <end position="191"/>
    </location>
</feature>
<sequence length="653" mass="66991">MDSDMARPVKRRKLVDANIRCPLDIPCDIQNEHTTSEAPALLPTAHTGPSTTSDAVITTTSTAVELVQVTSTALVNGGALPVLQSALTAIENNVTSIADVAISAVTAAIPTVSLSIEISIGNTTTYAAPSVTPTLTSSFASDNTTSTAATTTTGFSPATITSSTGNSTTSTGTRGKSSLPPQTTSRPNATTTAPVLFYITLPNGEVRTLTESRSSYTTLIDGRTYTIPGLSDSTLLLTATSSDDAFSIATATSSEADSNTVEETSTPVVVPAGAGWTGGHGGIPANTGVATTSSGSPPANTSPPAPIAPPGTIAGGVVGGAAGLAVIVFIAMLFMRWYRRRDQFSGHQHLPSSNGGGSTMSRGFLDDGPDDGSAAGQRYNMSERAGVMPLVGALPALFRHPHRSLASTTSSTGSPATSERGFTRVSGRKLPSQFSPGMSSSEPLPPAAPPLLLDTSFTAAPVIGATIAAPTNALRKSPTARPTVPKHNPFSSSRDSTGLLSANGDYEDDHSDAEDPARRNSSLPHGHDNPAIFPGPQRQATLHEGSPYILTTPHGSEIAFANDEGAEPTLSPRNRHPASPPLPSAAGTPSSSPSNNLSSKASADSSFYRASLTPTLMSSSSSYYDDSQSMMTVTAGSLSRAGSNRTSRFTEEM</sequence>
<feature type="compositionally biased region" description="Polar residues" evidence="1">
    <location>
        <begin position="489"/>
        <end position="500"/>
    </location>
</feature>
<feature type="region of interest" description="Disordered" evidence="1">
    <location>
        <begin position="473"/>
        <end position="540"/>
    </location>
</feature>
<feature type="region of interest" description="Disordered" evidence="1">
    <location>
        <begin position="565"/>
        <end position="606"/>
    </location>
</feature>
<reference evidence="4" key="2">
    <citation type="submission" date="2020-04" db="EMBL/GenBank/DDBJ databases">
        <authorList>
            <consortium name="NCBI Genome Project"/>
        </authorList>
    </citation>
    <scope>NUCLEOTIDE SEQUENCE</scope>
    <source>
        <strain evidence="4">CBS 342.82</strain>
    </source>
</reference>
<name>A0A6J3M9C2_9PEZI</name>
<reference evidence="4" key="1">
    <citation type="submission" date="2020-01" db="EMBL/GenBank/DDBJ databases">
        <authorList>
            <consortium name="DOE Joint Genome Institute"/>
            <person name="Haridas S."/>
            <person name="Albert R."/>
            <person name="Binder M."/>
            <person name="Bloem J."/>
            <person name="Labutti K."/>
            <person name="Salamov A."/>
            <person name="Andreopoulos B."/>
            <person name="Baker S.E."/>
            <person name="Barry K."/>
            <person name="Bills G."/>
            <person name="Bluhm B.H."/>
            <person name="Cannon C."/>
            <person name="Castanera R."/>
            <person name="Culley D.E."/>
            <person name="Daum C."/>
            <person name="Ezra D."/>
            <person name="Gonzalez J.B."/>
            <person name="Henrissat B."/>
            <person name="Kuo A."/>
            <person name="Liang C."/>
            <person name="Lipzen A."/>
            <person name="Lutzoni F."/>
            <person name="Magnuson J."/>
            <person name="Mondo S."/>
            <person name="Nolan M."/>
            <person name="Ohm R."/>
            <person name="Pangilinan J."/>
            <person name="Park H.-J."/>
            <person name="Ramirez L."/>
            <person name="Alfaro M."/>
            <person name="Sun H."/>
            <person name="Tritt A."/>
            <person name="Yoshinaga Y."/>
            <person name="Zwiers L.-H."/>
            <person name="Turgeon B.G."/>
            <person name="Goodwin S.B."/>
            <person name="Spatafora J.W."/>
            <person name="Crous P.W."/>
            <person name="Grigoriev I.V."/>
        </authorList>
    </citation>
    <scope>NUCLEOTIDE SEQUENCE</scope>
    <source>
        <strain evidence="4">CBS 342.82</strain>
    </source>
</reference>
<accession>A0A6J3M9C2</accession>
<feature type="region of interest" description="Disordered" evidence="1">
    <location>
        <begin position="285"/>
        <end position="307"/>
    </location>
</feature>
<keyword evidence="2" id="KW-0812">Transmembrane</keyword>